<comment type="similarity">
    <text evidence="1">Belongs to the E.coli NlpD/Haemophilus LppB family.</text>
</comment>
<keyword evidence="3" id="KW-0732">Signal</keyword>
<dbReference type="SUPFAM" id="SSF51261">
    <property type="entry name" value="Duplicated hybrid motif"/>
    <property type="match status" value="1"/>
</dbReference>
<dbReference type="InterPro" id="IPR036779">
    <property type="entry name" value="LysM_dom_sf"/>
</dbReference>
<dbReference type="InterPro" id="IPR016047">
    <property type="entry name" value="M23ase_b-sheet_dom"/>
</dbReference>
<dbReference type="Gene3D" id="2.70.70.10">
    <property type="entry name" value="Glucose Permease (Domain IIA)"/>
    <property type="match status" value="1"/>
</dbReference>
<feature type="domain" description="LysM" evidence="4">
    <location>
        <begin position="49"/>
        <end position="93"/>
    </location>
</feature>
<evidence type="ECO:0000256" key="1">
    <source>
        <dbReference type="ARBA" id="ARBA00038420"/>
    </source>
</evidence>
<keyword evidence="6" id="KW-1185">Reference proteome</keyword>
<dbReference type="InterPro" id="IPR018392">
    <property type="entry name" value="LysM"/>
</dbReference>
<reference evidence="5 6" key="1">
    <citation type="submission" date="2017-07" db="EMBL/GenBank/DDBJ databases">
        <title>Complete genome sequence of Oryzomicrobium terrae TPP412.</title>
        <authorList>
            <person name="Chiu L.-W."/>
            <person name="Lo K.-J."/>
            <person name="Tsai Y.-M."/>
            <person name="Lin S.-S."/>
            <person name="Kuo C.-H."/>
            <person name="Liu C.-T."/>
        </authorList>
    </citation>
    <scope>NUCLEOTIDE SEQUENCE [LARGE SCALE GENOMIC DNA]</scope>
    <source>
        <strain evidence="5 6">TPP412</strain>
    </source>
</reference>
<evidence type="ECO:0000256" key="3">
    <source>
        <dbReference type="SAM" id="SignalP"/>
    </source>
</evidence>
<dbReference type="Proteomes" id="UP000323671">
    <property type="component" value="Chromosome"/>
</dbReference>
<dbReference type="Gene3D" id="3.10.350.10">
    <property type="entry name" value="LysM domain"/>
    <property type="match status" value="1"/>
</dbReference>
<dbReference type="Pfam" id="PF01476">
    <property type="entry name" value="LysM"/>
    <property type="match status" value="1"/>
</dbReference>
<proteinExistence type="inferred from homology"/>
<dbReference type="InterPro" id="IPR050570">
    <property type="entry name" value="Cell_wall_metabolism_enzyme"/>
</dbReference>
<feature type="chain" id="PRO_5022727772" evidence="3">
    <location>
        <begin position="17"/>
        <end position="310"/>
    </location>
</feature>
<dbReference type="KEGG" id="otr:OTERR_21640"/>
<dbReference type="CDD" id="cd12797">
    <property type="entry name" value="M23_peptidase"/>
    <property type="match status" value="1"/>
</dbReference>
<dbReference type="GO" id="GO:0004222">
    <property type="term" value="F:metalloendopeptidase activity"/>
    <property type="evidence" value="ECO:0007669"/>
    <property type="project" value="TreeGrafter"/>
</dbReference>
<dbReference type="EMBL" id="CP022579">
    <property type="protein sequence ID" value="QEL65640.1"/>
    <property type="molecule type" value="Genomic_DNA"/>
</dbReference>
<evidence type="ECO:0000313" key="6">
    <source>
        <dbReference type="Proteomes" id="UP000323671"/>
    </source>
</evidence>
<dbReference type="PROSITE" id="PS51782">
    <property type="entry name" value="LYSM"/>
    <property type="match status" value="1"/>
</dbReference>
<accession>A0A5C1E9S1</accession>
<feature type="compositionally biased region" description="Basic and acidic residues" evidence="2">
    <location>
        <begin position="138"/>
        <end position="150"/>
    </location>
</feature>
<dbReference type="CDD" id="cd00118">
    <property type="entry name" value="LysM"/>
    <property type="match status" value="1"/>
</dbReference>
<dbReference type="InterPro" id="IPR011055">
    <property type="entry name" value="Dup_hybrid_motif"/>
</dbReference>
<feature type="signal peptide" evidence="3">
    <location>
        <begin position="1"/>
        <end position="16"/>
    </location>
</feature>
<dbReference type="GO" id="GO:0032153">
    <property type="term" value="C:cell division site"/>
    <property type="evidence" value="ECO:0007669"/>
    <property type="project" value="TreeGrafter"/>
</dbReference>
<feature type="compositionally biased region" description="Basic and acidic residues" evidence="2">
    <location>
        <begin position="169"/>
        <end position="190"/>
    </location>
</feature>
<evidence type="ECO:0000256" key="2">
    <source>
        <dbReference type="SAM" id="MobiDB-lite"/>
    </source>
</evidence>
<keyword evidence="5" id="KW-0449">Lipoprotein</keyword>
<dbReference type="RefSeq" id="WP_054622077.1">
    <property type="nucleotide sequence ID" value="NZ_CP022579.1"/>
</dbReference>
<dbReference type="PROSITE" id="PS51257">
    <property type="entry name" value="PROKAR_LIPOPROTEIN"/>
    <property type="match status" value="1"/>
</dbReference>
<sequence length="310" mass="32493">MISRRSLFSLASLALAAAGCATQQPAPVVDRGQVAPRGASAAAVPGCPETYTVKKGDTLYSIALDHGADYRDVIIWNRIENPNRILVGQVLCVKAPAEAVGSSVAVAKPIGPGAAIEKRSLDGAGVTTVPLAPATSDGLKREPRAGKEPYTDQALAAAQAGNTVPAAKAEQKIEPKTETKQEPRDSKEGDEPAWSWPASGKTLSTFSDTTKGIDIAGKQGDPVLAAAEGKVVYAGVGLRGYGKLVIIKHNAAYLTAYAHNSNVLVKEGQSVVKGQKIAEIGNTDTDTTKLHFEVRRQGKPVDPLKYLPPR</sequence>
<organism evidence="5 6">
    <name type="scientific">Oryzomicrobium terrae</name>
    <dbReference type="NCBI Taxonomy" id="1735038"/>
    <lineage>
        <taxon>Bacteria</taxon>
        <taxon>Pseudomonadati</taxon>
        <taxon>Pseudomonadota</taxon>
        <taxon>Betaproteobacteria</taxon>
        <taxon>Rhodocyclales</taxon>
        <taxon>Rhodocyclaceae</taxon>
        <taxon>Oryzomicrobium</taxon>
    </lineage>
</organism>
<gene>
    <name evidence="5" type="primary">nlpD</name>
    <name evidence="5" type="ORF">OTERR_21640</name>
</gene>
<protein>
    <submittedName>
        <fullName evidence="5">Lipoprotein NlpD</fullName>
    </submittedName>
</protein>
<dbReference type="SMART" id="SM00257">
    <property type="entry name" value="LysM"/>
    <property type="match status" value="1"/>
</dbReference>
<dbReference type="PANTHER" id="PTHR21666">
    <property type="entry name" value="PEPTIDASE-RELATED"/>
    <property type="match status" value="1"/>
</dbReference>
<dbReference type="Pfam" id="PF01551">
    <property type="entry name" value="Peptidase_M23"/>
    <property type="match status" value="1"/>
</dbReference>
<dbReference type="AlphaFoldDB" id="A0A5C1E9S1"/>
<name>A0A5C1E9S1_9RHOO</name>
<evidence type="ECO:0000313" key="5">
    <source>
        <dbReference type="EMBL" id="QEL65640.1"/>
    </source>
</evidence>
<feature type="region of interest" description="Disordered" evidence="2">
    <location>
        <begin position="127"/>
        <end position="205"/>
    </location>
</feature>
<dbReference type="PANTHER" id="PTHR21666:SF263">
    <property type="entry name" value="MUREIN HYDROLASE ACTIVATOR NLPD"/>
    <property type="match status" value="1"/>
</dbReference>
<evidence type="ECO:0000259" key="4">
    <source>
        <dbReference type="PROSITE" id="PS51782"/>
    </source>
</evidence>
<dbReference type="GO" id="GO:0009279">
    <property type="term" value="C:cell outer membrane"/>
    <property type="evidence" value="ECO:0007669"/>
    <property type="project" value="TreeGrafter"/>
</dbReference>